<keyword evidence="2" id="KW-0349">Heme</keyword>
<dbReference type="AlphaFoldDB" id="A0A2X0SLJ7"/>
<evidence type="ECO:0000313" key="3">
    <source>
        <dbReference type="EMBL" id="SPS05805.1"/>
    </source>
</evidence>
<evidence type="ECO:0008006" key="4">
    <source>
        <dbReference type="Google" id="ProtNLM"/>
    </source>
</evidence>
<dbReference type="PANTHER" id="PTHR46696">
    <property type="entry name" value="P450, PUTATIVE (EUROFUNG)-RELATED"/>
    <property type="match status" value="1"/>
</dbReference>
<dbReference type="SUPFAM" id="SSF48264">
    <property type="entry name" value="Cytochrome P450"/>
    <property type="match status" value="1"/>
</dbReference>
<keyword evidence="2" id="KW-0408">Iron</keyword>
<keyword evidence="2" id="KW-0503">Monooxygenase</keyword>
<dbReference type="GO" id="GO:0016705">
    <property type="term" value="F:oxidoreductase activity, acting on paired donors, with incorporation or reduction of molecular oxygen"/>
    <property type="evidence" value="ECO:0007669"/>
    <property type="project" value="InterPro"/>
</dbReference>
<gene>
    <name evidence="3" type="ORF">NITFAB_1395</name>
</gene>
<accession>A0A2X0SLJ7</accession>
<dbReference type="PROSITE" id="PS00086">
    <property type="entry name" value="CYTOCHROME_P450"/>
    <property type="match status" value="1"/>
</dbReference>
<dbReference type="Pfam" id="PF00067">
    <property type="entry name" value="p450"/>
    <property type="match status" value="1"/>
</dbReference>
<name>A0A2X0SLJ7_9PROT</name>
<dbReference type="GO" id="GO:0005506">
    <property type="term" value="F:iron ion binding"/>
    <property type="evidence" value="ECO:0007669"/>
    <property type="project" value="InterPro"/>
</dbReference>
<protein>
    <recommendedName>
        <fullName evidence="4">Cytochrome P450</fullName>
    </recommendedName>
</protein>
<dbReference type="EMBL" id="LS423452">
    <property type="protein sequence ID" value="SPS05805.1"/>
    <property type="molecule type" value="Genomic_DNA"/>
</dbReference>
<keyword evidence="2" id="KW-0479">Metal-binding</keyword>
<comment type="similarity">
    <text evidence="1 2">Belongs to the cytochrome P450 family.</text>
</comment>
<dbReference type="Gene3D" id="1.10.630.10">
    <property type="entry name" value="Cytochrome P450"/>
    <property type="match status" value="1"/>
</dbReference>
<proteinExistence type="inferred from homology"/>
<reference evidence="3" key="1">
    <citation type="submission" date="2018-05" db="EMBL/GenBank/DDBJ databases">
        <authorList>
            <person name="Lanie J.A."/>
            <person name="Ng W.-L."/>
            <person name="Kazmierczak K.M."/>
            <person name="Andrzejewski T.M."/>
            <person name="Davidsen T.M."/>
            <person name="Wayne K.J."/>
            <person name="Tettelin H."/>
            <person name="Glass J.I."/>
            <person name="Rusch D."/>
            <person name="Podicherti R."/>
            <person name="Tsui H.-C.T."/>
            <person name="Winkler M.E."/>
        </authorList>
    </citation>
    <scope>NUCLEOTIDE SEQUENCE</scope>
    <source>
        <strain evidence="3">KNB</strain>
    </source>
</reference>
<evidence type="ECO:0000256" key="2">
    <source>
        <dbReference type="RuleBase" id="RU000461"/>
    </source>
</evidence>
<dbReference type="PRINTS" id="PR00359">
    <property type="entry name" value="BP450"/>
</dbReference>
<sequence length="412" mass="47175">MNFLQQLDNTPEDQKHALVKGWVDSRSLKFYEELRQNRPILSDPVCTYVSKYEDVMEVLRRPDIFTVDLYKSSMGDYMLAQDDTAIHWREKGIMQSMLNWDDLAMVREATSEHACKLVTGNSGTLDLVDQYSRLVPTLIVQTYFGLNGCSTDDLCRWSYWNQYESFHNQPFDVLSAEERAEIRQNFLEAGKEMKAFLQELLPRRIAEIRGGSSADDILARMLRTQYPPSVGFPPERLARNVPGLLIGTVETTAQAVTQVVHYFLGHTGILEEARLLLAENKVQEFDSYVWEALRFDPVTPYQFRISSQDYTLAKGTSRATFLKAGTMVLPLTLSAMFDENYFPNPHVFTPGRSFSDYLHFGYGMHECLGKYVASVLVPEMVRNIILLPNVRSESPIEFGGTPYPKHYHIAWG</sequence>
<organism evidence="3">
    <name type="scientific">Candidatus Nitrotoga fabula</name>
    <dbReference type="NCBI Taxonomy" id="2182327"/>
    <lineage>
        <taxon>Bacteria</taxon>
        <taxon>Pseudomonadati</taxon>
        <taxon>Pseudomonadota</taxon>
        <taxon>Betaproteobacteria</taxon>
        <taxon>Nitrosomonadales</taxon>
        <taxon>Gallionellaceae</taxon>
        <taxon>Candidatus Nitrotoga</taxon>
    </lineage>
</organism>
<dbReference type="GO" id="GO:0020037">
    <property type="term" value="F:heme binding"/>
    <property type="evidence" value="ECO:0007669"/>
    <property type="project" value="InterPro"/>
</dbReference>
<dbReference type="InterPro" id="IPR001128">
    <property type="entry name" value="Cyt_P450"/>
</dbReference>
<dbReference type="InterPro" id="IPR017972">
    <property type="entry name" value="Cyt_P450_CS"/>
</dbReference>
<dbReference type="InterPro" id="IPR036396">
    <property type="entry name" value="Cyt_P450_sf"/>
</dbReference>
<keyword evidence="2" id="KW-0560">Oxidoreductase</keyword>
<dbReference type="GO" id="GO:0004497">
    <property type="term" value="F:monooxygenase activity"/>
    <property type="evidence" value="ECO:0007669"/>
    <property type="project" value="UniProtKB-KW"/>
</dbReference>
<dbReference type="InterPro" id="IPR002397">
    <property type="entry name" value="Cyt_P450_B"/>
</dbReference>
<dbReference type="PANTHER" id="PTHR46696:SF1">
    <property type="entry name" value="CYTOCHROME P450 YJIB-RELATED"/>
    <property type="match status" value="1"/>
</dbReference>
<evidence type="ECO:0000256" key="1">
    <source>
        <dbReference type="ARBA" id="ARBA00010617"/>
    </source>
</evidence>